<evidence type="ECO:0000256" key="1">
    <source>
        <dbReference type="ARBA" id="ARBA00005439"/>
    </source>
</evidence>
<evidence type="ECO:0000256" key="4">
    <source>
        <dbReference type="NCBIfam" id="TIGR00168"/>
    </source>
</evidence>
<name>A0AAU7QRI6_9FLAO</name>
<evidence type="ECO:0000256" key="3">
    <source>
        <dbReference type="ARBA" id="ARBA00022917"/>
    </source>
</evidence>
<dbReference type="EMBL" id="CP157894">
    <property type="protein sequence ID" value="XBT18429.1"/>
    <property type="molecule type" value="Genomic_DNA"/>
</dbReference>
<dbReference type="InterPro" id="IPR036788">
    <property type="entry name" value="T_IF-3_C_sf"/>
</dbReference>
<dbReference type="PANTHER" id="PTHR10938">
    <property type="entry name" value="TRANSLATION INITIATION FACTOR IF-3"/>
    <property type="match status" value="1"/>
</dbReference>
<keyword evidence="2 6" id="KW-0396">Initiation factor</keyword>
<reference evidence="6" key="1">
    <citation type="submission" date="2024-06" db="EMBL/GenBank/DDBJ databases">
        <title>Diversity, functionality, and evolutionary history of bacterial symbionts in false click beetles (Coleoptera, Throscidae).</title>
        <authorList>
            <person name="Wierz J.C."/>
            <person name="Malm H."/>
            <person name="Kaltenpoth M."/>
            <person name="Engl T."/>
        </authorList>
    </citation>
    <scope>NUCLEOTIDE SEQUENCE</scope>
    <source>
        <strain evidence="6">Tduv</strain>
    </source>
</reference>
<dbReference type="Pfam" id="PF00707">
    <property type="entry name" value="IF3_C"/>
    <property type="match status" value="1"/>
</dbReference>
<evidence type="ECO:0000259" key="5">
    <source>
        <dbReference type="Pfam" id="PF00707"/>
    </source>
</evidence>
<dbReference type="InterPro" id="IPR036787">
    <property type="entry name" value="T_IF-3_N_sf"/>
</dbReference>
<dbReference type="AlphaFoldDB" id="A0AAU7QRI6"/>
<dbReference type="InterPro" id="IPR001288">
    <property type="entry name" value="Translation_initiation_fac_3"/>
</dbReference>
<dbReference type="SUPFAM" id="SSF54364">
    <property type="entry name" value="Translation initiation factor IF3, N-terminal domain"/>
    <property type="match status" value="1"/>
</dbReference>
<dbReference type="Gene3D" id="3.10.20.80">
    <property type="entry name" value="Translation initiation factor 3 (IF-3), N-terminal domain"/>
    <property type="match status" value="1"/>
</dbReference>
<keyword evidence="3" id="KW-0648">Protein biosynthesis</keyword>
<dbReference type="SUPFAM" id="SSF55200">
    <property type="entry name" value="Translation initiation factor IF3, C-terminal domain"/>
    <property type="match status" value="1"/>
</dbReference>
<dbReference type="InterPro" id="IPR019815">
    <property type="entry name" value="Translation_initiation_fac_3_C"/>
</dbReference>
<comment type="similarity">
    <text evidence="1">Belongs to the IF-3 family.</text>
</comment>
<dbReference type="GO" id="GO:0032790">
    <property type="term" value="P:ribosome disassembly"/>
    <property type="evidence" value="ECO:0007669"/>
    <property type="project" value="TreeGrafter"/>
</dbReference>
<dbReference type="NCBIfam" id="TIGR00168">
    <property type="entry name" value="infC"/>
    <property type="match status" value="1"/>
</dbReference>
<gene>
    <name evidence="6" type="primary">infC</name>
    <name evidence="6" type="ORF">ABNO50_00315</name>
</gene>
<protein>
    <recommendedName>
        <fullName evidence="4">Translation initiation factor IF-3</fullName>
    </recommendedName>
</protein>
<dbReference type="GO" id="GO:0043022">
    <property type="term" value="F:ribosome binding"/>
    <property type="evidence" value="ECO:0007669"/>
    <property type="project" value="TreeGrafter"/>
</dbReference>
<dbReference type="PANTHER" id="PTHR10938:SF0">
    <property type="entry name" value="TRANSLATION INITIATION FACTOR IF-3, MITOCHONDRIAL"/>
    <property type="match status" value="1"/>
</dbReference>
<feature type="domain" description="Translation initiation factor 3 C-terminal" evidence="5">
    <location>
        <begin position="78"/>
        <end position="162"/>
    </location>
</feature>
<organism evidence="6">
    <name type="scientific">Candidatus Shikimatogenerans sp. Tduv</name>
    <dbReference type="NCBI Taxonomy" id="3158567"/>
    <lineage>
        <taxon>Bacteria</taxon>
        <taxon>Pseudomonadati</taxon>
        <taxon>Bacteroidota</taxon>
        <taxon>Flavobacteriia</taxon>
        <taxon>Flavobacteriales</taxon>
        <taxon>Candidatus Shikimatogenerans</taxon>
    </lineage>
</organism>
<sequence>MIKKIKINFLLKYKFINLVGPNIKIGIYKLKKIIIIVKILKLNFVQLLNNKKFNLFKIINYSKYLFLNKKKKNNKKKKIKNIKINPNISNYDLKYRINKIKKLLNKNFKIRINMFFRGRTILFINKGKYIFNYIIKKIKKNFFFIKKPFIKKKNMIMIISNKKK</sequence>
<evidence type="ECO:0000256" key="2">
    <source>
        <dbReference type="ARBA" id="ARBA00022540"/>
    </source>
</evidence>
<evidence type="ECO:0000313" key="6">
    <source>
        <dbReference type="EMBL" id="XBT18429.1"/>
    </source>
</evidence>
<accession>A0AAU7QRI6</accession>
<proteinExistence type="inferred from homology"/>
<dbReference type="Gene3D" id="3.30.110.10">
    <property type="entry name" value="Translation initiation factor 3 (IF-3), C-terminal domain"/>
    <property type="match status" value="1"/>
</dbReference>
<dbReference type="GO" id="GO:0003743">
    <property type="term" value="F:translation initiation factor activity"/>
    <property type="evidence" value="ECO:0007669"/>
    <property type="project" value="UniProtKB-UniRule"/>
</dbReference>